<comment type="caution">
    <text evidence="1">The sequence shown here is derived from an EMBL/GenBank/DDBJ whole genome shotgun (WGS) entry which is preliminary data.</text>
</comment>
<evidence type="ECO:0000313" key="1">
    <source>
        <dbReference type="EMBL" id="EMJ79841.1"/>
    </source>
</evidence>
<protein>
    <submittedName>
        <fullName evidence="1">Uncharacterized protein</fullName>
    </submittedName>
</protein>
<gene>
    <name evidence="1" type="ORF">LEP1GSC016_3467</name>
</gene>
<dbReference type="Proteomes" id="UP000011873">
    <property type="component" value="Unassembled WGS sequence"/>
</dbReference>
<proteinExistence type="predicted"/>
<name>M6BMK7_LEPBO</name>
<evidence type="ECO:0000313" key="2">
    <source>
        <dbReference type="Proteomes" id="UP000011873"/>
    </source>
</evidence>
<dbReference type="PATRIC" id="fig|1218567.3.peg.3169"/>
<accession>M6BMK7</accession>
<dbReference type="AlphaFoldDB" id="M6BMK7"/>
<organism evidence="1 2">
    <name type="scientific">Leptospira borgpetersenii serovar Hardjo-bovis str. Sponselee</name>
    <dbReference type="NCBI Taxonomy" id="1303729"/>
    <lineage>
        <taxon>Bacteria</taxon>
        <taxon>Pseudomonadati</taxon>
        <taxon>Spirochaetota</taxon>
        <taxon>Spirochaetia</taxon>
        <taxon>Leptospirales</taxon>
        <taxon>Leptospiraceae</taxon>
        <taxon>Leptospira</taxon>
    </lineage>
</organism>
<reference evidence="1 2" key="1">
    <citation type="submission" date="2013-01" db="EMBL/GenBank/DDBJ databases">
        <authorList>
            <person name="Harkins D.M."/>
            <person name="Durkin A.S."/>
            <person name="Brinkac L.M."/>
            <person name="Haft D.H."/>
            <person name="Selengut J.D."/>
            <person name="Sanka R."/>
            <person name="DePew J."/>
            <person name="Purushe J."/>
            <person name="Galloway R.L."/>
            <person name="Vinetz J.M."/>
            <person name="Sutton G.G."/>
            <person name="Nierman W.C."/>
            <person name="Fouts D.E."/>
        </authorList>
    </citation>
    <scope>NUCLEOTIDE SEQUENCE [LARGE SCALE GENOMIC DNA]</scope>
    <source>
        <strain evidence="1 2">Sponselee CDC</strain>
    </source>
</reference>
<sequence>MNWLKSAAGFRSFDLFCFNPQESLLFSCKLIYRAEMTR</sequence>
<dbReference type="EMBL" id="ANMU01000120">
    <property type="protein sequence ID" value="EMJ79841.1"/>
    <property type="molecule type" value="Genomic_DNA"/>
</dbReference>